<proteinExistence type="predicted"/>
<keyword evidence="4" id="KW-1185">Reference proteome</keyword>
<evidence type="ECO:0000256" key="1">
    <source>
        <dbReference type="SAM" id="SignalP"/>
    </source>
</evidence>
<dbReference type="EMBL" id="BAABJR010000012">
    <property type="protein sequence ID" value="GAA5212617.1"/>
    <property type="molecule type" value="Genomic_DNA"/>
</dbReference>
<keyword evidence="3" id="KW-0378">Hydrolase</keyword>
<feature type="chain" id="PRO_5045786592" evidence="1">
    <location>
        <begin position="45"/>
        <end position="402"/>
    </location>
</feature>
<evidence type="ECO:0000313" key="3">
    <source>
        <dbReference type="EMBL" id="GAA5212617.1"/>
    </source>
</evidence>
<dbReference type="SUPFAM" id="SSF56601">
    <property type="entry name" value="beta-lactamase/transpeptidase-like"/>
    <property type="match status" value="1"/>
</dbReference>
<protein>
    <submittedName>
        <fullName evidence="3">Serine hydrolase domain-containing protein</fullName>
    </submittedName>
</protein>
<name>A0ABP9T9M6_9ACTN</name>
<sequence length="402" mass="42868">MINDPSAATAFTLEQSMRARTHSVLAASVVLALAAGPLAAPAFAAPPAAAARSVGQDGPNEEALRAALDGLPNQHATAALVRVGDPDGDWRGSAGVRDLAGDRPAHPHARFRAGSVTKVVTAATVLRLAAQDVIDLDAPVQGYLPDLFTPEFEQPISVRQLLNHTSGIKPGDALGDDFAEVYAHHFETLTPRQVAASAIAKGPEDFTPGTRQQYRNINYTILGLLIEKVTGHSYASVATRLVLRPAGMHHTYFPGTDPRIRGPHNRGYQAVQQPDGTTRLVDVTEWNQADRWAAGDMISTTADLEKLLTKLFRGKIVPQPELEEMFTTPAGVPGAQRSAGLEFMEVGGKDFWGKSGSRYGYSAVIGGTRNLSRTLVYSVNATDAKSAERNPVLDAITLAALK</sequence>
<feature type="domain" description="Beta-lactamase-related" evidence="2">
    <location>
        <begin position="78"/>
        <end position="395"/>
    </location>
</feature>
<dbReference type="GO" id="GO:0016787">
    <property type="term" value="F:hydrolase activity"/>
    <property type="evidence" value="ECO:0007669"/>
    <property type="project" value="UniProtKB-KW"/>
</dbReference>
<dbReference type="Proteomes" id="UP001499878">
    <property type="component" value="Unassembled WGS sequence"/>
</dbReference>
<evidence type="ECO:0000313" key="4">
    <source>
        <dbReference type="Proteomes" id="UP001499878"/>
    </source>
</evidence>
<evidence type="ECO:0000259" key="2">
    <source>
        <dbReference type="Pfam" id="PF00144"/>
    </source>
</evidence>
<comment type="caution">
    <text evidence="3">The sequence shown here is derived from an EMBL/GenBank/DDBJ whole genome shotgun (WGS) entry which is preliminary data.</text>
</comment>
<gene>
    <name evidence="3" type="ORF">GCM10023323_49450</name>
</gene>
<feature type="signal peptide" evidence="1">
    <location>
        <begin position="1"/>
        <end position="44"/>
    </location>
</feature>
<dbReference type="Gene3D" id="3.40.710.10">
    <property type="entry name" value="DD-peptidase/beta-lactamase superfamily"/>
    <property type="match status" value="1"/>
</dbReference>
<reference evidence="4" key="1">
    <citation type="journal article" date="2019" name="Int. J. Syst. Evol. Microbiol.">
        <title>The Global Catalogue of Microorganisms (GCM) 10K type strain sequencing project: providing services to taxonomists for standard genome sequencing and annotation.</title>
        <authorList>
            <consortium name="The Broad Institute Genomics Platform"/>
            <consortium name="The Broad Institute Genome Sequencing Center for Infectious Disease"/>
            <person name="Wu L."/>
            <person name="Ma J."/>
        </authorList>
    </citation>
    <scope>NUCLEOTIDE SEQUENCE [LARGE SCALE GENOMIC DNA]</scope>
    <source>
        <strain evidence="4">JCM 18306</strain>
    </source>
</reference>
<keyword evidence="1" id="KW-0732">Signal</keyword>
<accession>A0ABP9T9M6</accession>
<dbReference type="InterPro" id="IPR050491">
    <property type="entry name" value="AmpC-like"/>
</dbReference>
<organism evidence="3 4">
    <name type="scientific">Streptomyces thinghirensis</name>
    <dbReference type="NCBI Taxonomy" id="551547"/>
    <lineage>
        <taxon>Bacteria</taxon>
        <taxon>Bacillati</taxon>
        <taxon>Actinomycetota</taxon>
        <taxon>Actinomycetes</taxon>
        <taxon>Kitasatosporales</taxon>
        <taxon>Streptomycetaceae</taxon>
        <taxon>Streptomyces</taxon>
    </lineage>
</organism>
<dbReference type="InterPro" id="IPR012338">
    <property type="entry name" value="Beta-lactam/transpept-like"/>
</dbReference>
<dbReference type="Pfam" id="PF00144">
    <property type="entry name" value="Beta-lactamase"/>
    <property type="match status" value="1"/>
</dbReference>
<dbReference type="PANTHER" id="PTHR46825">
    <property type="entry name" value="D-ALANYL-D-ALANINE-CARBOXYPEPTIDASE/ENDOPEPTIDASE AMPH"/>
    <property type="match status" value="1"/>
</dbReference>
<dbReference type="PANTHER" id="PTHR46825:SF7">
    <property type="entry name" value="D-ALANYL-D-ALANINE CARBOXYPEPTIDASE"/>
    <property type="match status" value="1"/>
</dbReference>
<dbReference type="InterPro" id="IPR001466">
    <property type="entry name" value="Beta-lactam-related"/>
</dbReference>